<gene>
    <name evidence="1" type="ORF">HPLM_LOCUS9966</name>
</gene>
<accession>A0A158QN90</accession>
<keyword evidence="2" id="KW-1185">Reference proteome</keyword>
<dbReference type="AlphaFoldDB" id="A0A158QN90"/>
<evidence type="ECO:0000313" key="1">
    <source>
        <dbReference type="EMBL" id="VDO38865.1"/>
    </source>
</evidence>
<proteinExistence type="predicted"/>
<reference evidence="1 2" key="2">
    <citation type="submission" date="2018-11" db="EMBL/GenBank/DDBJ databases">
        <authorList>
            <consortium name="Pathogen Informatics"/>
        </authorList>
    </citation>
    <scope>NUCLEOTIDE SEQUENCE [LARGE SCALE GENOMIC DNA]</scope>
    <source>
        <strain evidence="1 2">MHpl1</strain>
    </source>
</reference>
<protein>
    <submittedName>
        <fullName evidence="3">Transposase</fullName>
    </submittedName>
</protein>
<dbReference type="WBParaSite" id="HPLM_0000997401-mRNA-1">
    <property type="protein sequence ID" value="HPLM_0000997401-mRNA-1"/>
    <property type="gene ID" value="HPLM_0000997401"/>
</dbReference>
<organism evidence="3">
    <name type="scientific">Haemonchus placei</name>
    <name type="common">Barber's pole worm</name>
    <dbReference type="NCBI Taxonomy" id="6290"/>
    <lineage>
        <taxon>Eukaryota</taxon>
        <taxon>Metazoa</taxon>
        <taxon>Ecdysozoa</taxon>
        <taxon>Nematoda</taxon>
        <taxon>Chromadorea</taxon>
        <taxon>Rhabditida</taxon>
        <taxon>Rhabditina</taxon>
        <taxon>Rhabditomorpha</taxon>
        <taxon>Strongyloidea</taxon>
        <taxon>Trichostrongylidae</taxon>
        <taxon>Haemonchus</taxon>
    </lineage>
</organism>
<evidence type="ECO:0000313" key="3">
    <source>
        <dbReference type="WBParaSite" id="HPLM_0000997401-mRNA-1"/>
    </source>
</evidence>
<dbReference type="Proteomes" id="UP000268014">
    <property type="component" value="Unassembled WGS sequence"/>
</dbReference>
<dbReference type="EMBL" id="UZAF01017183">
    <property type="protein sequence ID" value="VDO38865.1"/>
    <property type="molecule type" value="Genomic_DNA"/>
</dbReference>
<name>A0A158QN90_HAEPC</name>
<reference evidence="3" key="1">
    <citation type="submission" date="2016-04" db="UniProtKB">
        <authorList>
            <consortium name="WormBaseParasite"/>
        </authorList>
    </citation>
    <scope>IDENTIFICATION</scope>
</reference>
<evidence type="ECO:0000313" key="2">
    <source>
        <dbReference type="Proteomes" id="UP000268014"/>
    </source>
</evidence>
<sequence length="88" mass="10741">MYAVEAFENANDTSIFWHQKPLEHDRKKIFLRSVIQLLARHIKIRYLNHPIERFGRRVRSIGIYPCKFGIPNCTYWSWPSRIEQLIYY</sequence>